<dbReference type="Pfam" id="PF00170">
    <property type="entry name" value="bZIP_1"/>
    <property type="match status" value="1"/>
</dbReference>
<dbReference type="EMBL" id="WJXA01000001">
    <property type="protein sequence ID" value="KAF7153281.1"/>
    <property type="molecule type" value="Genomic_DNA"/>
</dbReference>
<keyword evidence="1" id="KW-0805">Transcription regulation</keyword>
<evidence type="ECO:0000313" key="6">
    <source>
        <dbReference type="EMBL" id="KAF7153281.1"/>
    </source>
</evidence>
<dbReference type="PANTHER" id="PTHR46391:SF17">
    <property type="entry name" value="BASIC LEUCINE ZIPPER 19-LIKE"/>
    <property type="match status" value="1"/>
</dbReference>
<dbReference type="PROSITE" id="PS00036">
    <property type="entry name" value="BZIP_BASIC"/>
    <property type="match status" value="1"/>
</dbReference>
<keyword evidence="2" id="KW-0804">Transcription</keyword>
<sequence length="238" mass="26963">MERSKKHVSSSTNRPPISPKPFTLIPSSTALPMATSSSEGWQKSYVMTKPHQEPSLEVTNKNPPLVLSRNPITAVEPSSANIGGITVRTEQGIDYELGGRNLDLNMDIRKLRRLLSNRISARRCRLRKDQHTNNLEKKLTDLEAEVGVLHPIVESEIDTNKQLRMANQILKEKIRVQEVRAKLSRAQTKENQAQVKRYKELHAAQLRKWSSVKMEGLELDPALNFESLTIDPPKSLMD</sequence>
<dbReference type="GO" id="GO:0003677">
    <property type="term" value="F:DNA binding"/>
    <property type="evidence" value="ECO:0007669"/>
    <property type="project" value="TreeGrafter"/>
</dbReference>
<dbReference type="AlphaFoldDB" id="A0A834HSG3"/>
<dbReference type="InterPro" id="IPR052483">
    <property type="entry name" value="bZIP_transcription_regulators"/>
</dbReference>
<name>A0A834HSG3_RHOSS</name>
<dbReference type="InterPro" id="IPR004827">
    <property type="entry name" value="bZIP"/>
</dbReference>
<protein>
    <recommendedName>
        <fullName evidence="5">BZIP domain-containing protein</fullName>
    </recommendedName>
</protein>
<gene>
    <name evidence="6" type="ORF">RHSIM_Rhsim01G0239200</name>
</gene>
<comment type="caution">
    <text evidence="6">The sequence shown here is derived from an EMBL/GenBank/DDBJ whole genome shotgun (WGS) entry which is preliminary data.</text>
</comment>
<feature type="region of interest" description="Disordered" evidence="4">
    <location>
        <begin position="1"/>
        <end position="39"/>
    </location>
</feature>
<evidence type="ECO:0000256" key="1">
    <source>
        <dbReference type="ARBA" id="ARBA00023015"/>
    </source>
</evidence>
<feature type="compositionally biased region" description="Polar residues" evidence="4">
    <location>
        <begin position="25"/>
        <end position="39"/>
    </location>
</feature>
<proteinExistence type="predicted"/>
<dbReference type="PROSITE" id="PS50217">
    <property type="entry name" value="BZIP"/>
    <property type="match status" value="1"/>
</dbReference>
<keyword evidence="7" id="KW-1185">Reference proteome</keyword>
<dbReference type="SUPFAM" id="SSF57959">
    <property type="entry name" value="Leucine zipper domain"/>
    <property type="match status" value="1"/>
</dbReference>
<dbReference type="PANTHER" id="PTHR46391">
    <property type="entry name" value="BASIC LEUCINE ZIPPER 34"/>
    <property type="match status" value="1"/>
</dbReference>
<dbReference type="OrthoDB" id="552661at2759"/>
<dbReference type="Proteomes" id="UP000626092">
    <property type="component" value="Unassembled WGS sequence"/>
</dbReference>
<dbReference type="SMART" id="SM00338">
    <property type="entry name" value="BRLZ"/>
    <property type="match status" value="1"/>
</dbReference>
<feature type="domain" description="BZIP" evidence="5">
    <location>
        <begin position="107"/>
        <end position="145"/>
    </location>
</feature>
<evidence type="ECO:0000313" key="7">
    <source>
        <dbReference type="Proteomes" id="UP000626092"/>
    </source>
</evidence>
<dbReference type="Gene3D" id="1.20.5.170">
    <property type="match status" value="1"/>
</dbReference>
<evidence type="ECO:0000256" key="3">
    <source>
        <dbReference type="ARBA" id="ARBA00023242"/>
    </source>
</evidence>
<evidence type="ECO:0000256" key="2">
    <source>
        <dbReference type="ARBA" id="ARBA00023163"/>
    </source>
</evidence>
<dbReference type="InterPro" id="IPR046347">
    <property type="entry name" value="bZIP_sf"/>
</dbReference>
<reference evidence="6" key="1">
    <citation type="submission" date="2019-11" db="EMBL/GenBank/DDBJ databases">
        <authorList>
            <person name="Liu Y."/>
            <person name="Hou J."/>
            <person name="Li T.-Q."/>
            <person name="Guan C.-H."/>
            <person name="Wu X."/>
            <person name="Wu H.-Z."/>
            <person name="Ling F."/>
            <person name="Zhang R."/>
            <person name="Shi X.-G."/>
            <person name="Ren J.-P."/>
            <person name="Chen E.-F."/>
            <person name="Sun J.-M."/>
        </authorList>
    </citation>
    <scope>NUCLEOTIDE SEQUENCE</scope>
    <source>
        <strain evidence="6">Adult_tree_wgs_1</strain>
        <tissue evidence="6">Leaves</tissue>
    </source>
</reference>
<dbReference type="GO" id="GO:0005634">
    <property type="term" value="C:nucleus"/>
    <property type="evidence" value="ECO:0007669"/>
    <property type="project" value="TreeGrafter"/>
</dbReference>
<organism evidence="6 7">
    <name type="scientific">Rhododendron simsii</name>
    <name type="common">Sims's rhododendron</name>
    <dbReference type="NCBI Taxonomy" id="118357"/>
    <lineage>
        <taxon>Eukaryota</taxon>
        <taxon>Viridiplantae</taxon>
        <taxon>Streptophyta</taxon>
        <taxon>Embryophyta</taxon>
        <taxon>Tracheophyta</taxon>
        <taxon>Spermatophyta</taxon>
        <taxon>Magnoliopsida</taxon>
        <taxon>eudicotyledons</taxon>
        <taxon>Gunneridae</taxon>
        <taxon>Pentapetalae</taxon>
        <taxon>asterids</taxon>
        <taxon>Ericales</taxon>
        <taxon>Ericaceae</taxon>
        <taxon>Ericoideae</taxon>
        <taxon>Rhodoreae</taxon>
        <taxon>Rhododendron</taxon>
    </lineage>
</organism>
<evidence type="ECO:0000256" key="4">
    <source>
        <dbReference type="SAM" id="MobiDB-lite"/>
    </source>
</evidence>
<dbReference type="GO" id="GO:0003700">
    <property type="term" value="F:DNA-binding transcription factor activity"/>
    <property type="evidence" value="ECO:0007669"/>
    <property type="project" value="InterPro"/>
</dbReference>
<evidence type="ECO:0000259" key="5">
    <source>
        <dbReference type="PROSITE" id="PS50217"/>
    </source>
</evidence>
<dbReference type="GO" id="GO:0045893">
    <property type="term" value="P:positive regulation of DNA-templated transcription"/>
    <property type="evidence" value="ECO:0007669"/>
    <property type="project" value="TreeGrafter"/>
</dbReference>
<keyword evidence="3" id="KW-0539">Nucleus</keyword>
<accession>A0A834HSG3</accession>